<keyword evidence="1 3" id="KW-0479">Metal-binding</keyword>
<dbReference type="GO" id="GO:0043130">
    <property type="term" value="F:ubiquitin binding"/>
    <property type="evidence" value="ECO:0007669"/>
    <property type="project" value="TreeGrafter"/>
</dbReference>
<dbReference type="Proteomes" id="UP001055712">
    <property type="component" value="Unassembled WGS sequence"/>
</dbReference>
<dbReference type="Pfam" id="PF12315">
    <property type="entry name" value="DA1-like"/>
    <property type="match status" value="2"/>
</dbReference>
<dbReference type="EMBL" id="SIDB01000005">
    <property type="protein sequence ID" value="KAI3432699.1"/>
    <property type="molecule type" value="Genomic_DNA"/>
</dbReference>
<organism evidence="6 7">
    <name type="scientific">Chlorella vulgaris</name>
    <name type="common">Green alga</name>
    <dbReference type="NCBI Taxonomy" id="3077"/>
    <lineage>
        <taxon>Eukaryota</taxon>
        <taxon>Viridiplantae</taxon>
        <taxon>Chlorophyta</taxon>
        <taxon>core chlorophytes</taxon>
        <taxon>Trebouxiophyceae</taxon>
        <taxon>Chlorellales</taxon>
        <taxon>Chlorellaceae</taxon>
        <taxon>Chlorella clade</taxon>
        <taxon>Chlorella</taxon>
    </lineage>
</organism>
<evidence type="ECO:0000256" key="2">
    <source>
        <dbReference type="ARBA" id="ARBA00022833"/>
    </source>
</evidence>
<evidence type="ECO:0000256" key="4">
    <source>
        <dbReference type="SAM" id="MobiDB-lite"/>
    </source>
</evidence>
<dbReference type="OrthoDB" id="25414at2759"/>
<comment type="caution">
    <text evidence="6">The sequence shown here is derived from an EMBL/GenBank/DDBJ whole genome shotgun (WGS) entry which is preliminary data.</text>
</comment>
<dbReference type="PANTHER" id="PTHR24209">
    <property type="entry name" value="PROTEIN DA1-RELATED 2"/>
    <property type="match status" value="1"/>
</dbReference>
<evidence type="ECO:0000313" key="7">
    <source>
        <dbReference type="Proteomes" id="UP001055712"/>
    </source>
</evidence>
<feature type="compositionally biased region" description="Basic and acidic residues" evidence="4">
    <location>
        <begin position="10"/>
        <end position="52"/>
    </location>
</feature>
<sequence length="488" mass="54730">MDFAGAAGRLADRTRRDREEALQREQREQQMKERREQHRKRQEREAQLEARKGNLLRKWQQAKGDGEGTTTRARASRGQPPGDQPVFQAVSMPRDEHAATATSAPALPWGANASPRHRQGGGNVHTLASLPRDPASTCAGCSQGIVRGFVTAMDRVWHPGCFVCNSCSLPIGTQRYMFPQHGGAYHEHCFKDKYHPKCCVCSDFLPTEDRRYLGYKVPFWSDVYCALHRQDGTPFCDSCHRLCPRGTEWAELEGGRQLCLQCLDTAVTSTEDAQPVYDDVLRFFVSKGMALPERPEAALVCRSELNAHVGRDPDGREAGEGPIFHCYGLCKYRAWREVRTVQRMERKSLRSNSFRAVEAQVQDGPIRHGVEGIMVVFGLPRLLTGAILAHECMHAFMQLTQFQQHSMSSKVKEGLCQLMAMLWLEKEQAQGFGGDDFQESLCISFAEGILDDPSDTYGAGFRAANAACHKHGLKRLLAHVKRTHAFPD</sequence>
<dbReference type="PROSITE" id="PS50023">
    <property type="entry name" value="LIM_DOMAIN_2"/>
    <property type="match status" value="1"/>
</dbReference>
<dbReference type="SMART" id="SM00132">
    <property type="entry name" value="LIM"/>
    <property type="match status" value="1"/>
</dbReference>
<name>A0A9D4YXX5_CHLVU</name>
<proteinExistence type="predicted"/>
<dbReference type="SUPFAM" id="SSF57716">
    <property type="entry name" value="Glucocorticoid receptor-like (DNA-binding domain)"/>
    <property type="match status" value="1"/>
</dbReference>
<keyword evidence="3" id="KW-0440">LIM domain</keyword>
<reference evidence="6" key="1">
    <citation type="journal article" date="2019" name="Plant J.">
        <title>Chlorella vulgaris genome assembly and annotation reveals the molecular basis for metabolic acclimation to high light conditions.</title>
        <authorList>
            <person name="Cecchin M."/>
            <person name="Marcolungo L."/>
            <person name="Rossato M."/>
            <person name="Girolomoni L."/>
            <person name="Cosentino E."/>
            <person name="Cuine S."/>
            <person name="Li-Beisson Y."/>
            <person name="Delledonne M."/>
            <person name="Ballottari M."/>
        </authorList>
    </citation>
    <scope>NUCLEOTIDE SEQUENCE</scope>
    <source>
        <strain evidence="6">211/11P</strain>
    </source>
</reference>
<dbReference type="InterPro" id="IPR001781">
    <property type="entry name" value="Znf_LIM"/>
</dbReference>
<feature type="region of interest" description="Disordered" evidence="4">
    <location>
        <begin position="1"/>
        <end position="126"/>
    </location>
</feature>
<evidence type="ECO:0000256" key="1">
    <source>
        <dbReference type="ARBA" id="ARBA00022723"/>
    </source>
</evidence>
<feature type="domain" description="LIM zinc-binding" evidence="5">
    <location>
        <begin position="136"/>
        <end position="196"/>
    </location>
</feature>
<evidence type="ECO:0000259" key="5">
    <source>
        <dbReference type="PROSITE" id="PS50023"/>
    </source>
</evidence>
<keyword evidence="7" id="KW-1185">Reference proteome</keyword>
<protein>
    <recommendedName>
        <fullName evidence="5">LIM zinc-binding domain-containing protein</fullName>
    </recommendedName>
</protein>
<dbReference type="CDD" id="cd09396">
    <property type="entry name" value="LIM_DA1"/>
    <property type="match status" value="1"/>
</dbReference>
<accession>A0A9D4YXX5</accession>
<keyword evidence="2 3" id="KW-0862">Zinc</keyword>
<evidence type="ECO:0000256" key="3">
    <source>
        <dbReference type="PROSITE-ProRule" id="PRU00125"/>
    </source>
</evidence>
<dbReference type="Gene3D" id="2.10.110.10">
    <property type="entry name" value="Cysteine Rich Protein"/>
    <property type="match status" value="1"/>
</dbReference>
<evidence type="ECO:0000313" key="6">
    <source>
        <dbReference type="EMBL" id="KAI3432699.1"/>
    </source>
</evidence>
<dbReference type="Pfam" id="PF00412">
    <property type="entry name" value="LIM"/>
    <property type="match status" value="1"/>
</dbReference>
<dbReference type="PROSITE" id="PS00478">
    <property type="entry name" value="LIM_DOMAIN_1"/>
    <property type="match status" value="1"/>
</dbReference>
<gene>
    <name evidence="6" type="ORF">D9Q98_004242</name>
</gene>
<dbReference type="InterPro" id="IPR022087">
    <property type="entry name" value="DA1-like_dom"/>
</dbReference>
<reference evidence="6" key="2">
    <citation type="submission" date="2020-11" db="EMBL/GenBank/DDBJ databases">
        <authorList>
            <person name="Cecchin M."/>
            <person name="Marcolungo L."/>
            <person name="Rossato M."/>
            <person name="Girolomoni L."/>
            <person name="Cosentino E."/>
            <person name="Cuine S."/>
            <person name="Li-Beisson Y."/>
            <person name="Delledonne M."/>
            <person name="Ballottari M."/>
        </authorList>
    </citation>
    <scope>NUCLEOTIDE SEQUENCE</scope>
    <source>
        <strain evidence="6">211/11P</strain>
        <tissue evidence="6">Whole cell</tissue>
    </source>
</reference>
<dbReference type="InterPro" id="IPR045218">
    <property type="entry name" value="DA1-like"/>
</dbReference>
<dbReference type="AlphaFoldDB" id="A0A9D4YXX5"/>
<dbReference type="GO" id="GO:0046872">
    <property type="term" value="F:metal ion binding"/>
    <property type="evidence" value="ECO:0007669"/>
    <property type="project" value="UniProtKB-KW"/>
</dbReference>
<dbReference type="PANTHER" id="PTHR24209:SF7">
    <property type="entry name" value="PROTEIN DA1-RELATED 2"/>
    <property type="match status" value="1"/>
</dbReference>